<name>A0A8S1B3H0_ARCPL</name>
<feature type="domain" description="N-terminal Ras-GEF" evidence="7">
    <location>
        <begin position="512"/>
        <end position="646"/>
    </location>
</feature>
<feature type="compositionally biased region" description="Basic and acidic residues" evidence="4">
    <location>
        <begin position="688"/>
        <end position="726"/>
    </location>
</feature>
<dbReference type="SMART" id="SM00147">
    <property type="entry name" value="RasGEF"/>
    <property type="match status" value="1"/>
</dbReference>
<feature type="compositionally biased region" description="Low complexity" evidence="4">
    <location>
        <begin position="585"/>
        <end position="597"/>
    </location>
</feature>
<dbReference type="SMART" id="SM00233">
    <property type="entry name" value="PH"/>
    <property type="match status" value="1"/>
</dbReference>
<dbReference type="GO" id="GO:0005886">
    <property type="term" value="C:plasma membrane"/>
    <property type="evidence" value="ECO:0007669"/>
    <property type="project" value="TreeGrafter"/>
</dbReference>
<evidence type="ECO:0000256" key="1">
    <source>
        <dbReference type="ARBA" id="ARBA00022658"/>
    </source>
</evidence>
<evidence type="ECO:0000256" key="2">
    <source>
        <dbReference type="PROSITE-ProRule" id="PRU00168"/>
    </source>
</evidence>
<feature type="compositionally biased region" description="Low complexity" evidence="4">
    <location>
        <begin position="731"/>
        <end position="740"/>
    </location>
</feature>
<dbReference type="InterPro" id="IPR036964">
    <property type="entry name" value="RASGEF_cat_dom_sf"/>
</dbReference>
<feature type="domain" description="DH" evidence="6">
    <location>
        <begin position="128"/>
        <end position="314"/>
    </location>
</feature>
<dbReference type="GO" id="GO:0007265">
    <property type="term" value="P:Ras protein signal transduction"/>
    <property type="evidence" value="ECO:0007669"/>
    <property type="project" value="TreeGrafter"/>
</dbReference>
<dbReference type="Pfam" id="PF00621">
    <property type="entry name" value="RhoGEF"/>
    <property type="match status" value="1"/>
</dbReference>
<sequence length="1157" mass="130078">MPKDVCVTSFNKVLLQKEELEQKQLHLLQVVESERTSRWQYAQQCDELANEVKKLRTELCTYKKEHETPTRAASISSSSPSHSPDIDPAELKKIKKVQSFFRGWLCRRRWKQIVDEYIKSPHAESMRKRNSLVFKMVEAEEEYLEQMEILVTCYLRPFKMAASSKKPPCTHEDVNSIFLNSETVLFLHQIFFKGLTSRMESWPTLVLGDLFDMLLPMLTIYQEYVRNHHYSLQVLTECKQTQPFAQLLARLESKPACQSRSLETFLTYPMHQIPRYIITLHELLAHTPHDHVERRSLQHARAQLEELSRQMHDEVSETENLRKNLAVERMIIEGCDILLDVNQVFIRQGTLSQVVGKGRRASLQTRQAFLFSNHLLLATRATGGRLHLPPSARLPLHDALLIEDPGNENEDDSTSVCSSPGGDIYQGKDFKILVEVKGEQICAHLVAGSVEDKAGWTSELAQCMESAALTELLRACGACGASSASLPACRSDRALFTDDVDIRFSRTLNSCKVPQIRSATPQRLLQRLTDLRFLSVDFLNTFLLTYRVFTDGVTILEALKQVFYEQSQQEMELAPPPDTSAIRKASGASSVSGYGSEYSDRDWQSRRRRRQTIAFLDGAVTQIFNSKQGTSPSSPGAISSVTLVGSPKKSSPSHDQSTSKIKSPIKDNDAAAALMKDESIEMVDQSDEDIKYKEEESEKTKKKPNEKFKISQRFSERVRTMSESPRRLQPSAAAASAAASEARRRSESAHDTNNGNAPDEPRRASDSGTRFAARRSVRSSTSTAAAAFAVATSASSNPRSPPPTSPPATRRDSVISTAATMRVLNVLRHWISKHSHDFWSDERLRGLTMDFLKEIEGSPGLLPAEHKAAAQLLRLLERAPDRPVDLKILFATPRVLTKESVETLSALEIAEQMTYLDFQIFSSINSEEFLGQAWTKADKAERASHILMMTSHFNHISNLVISEILKKYTLAGRVAAIEKWAAVADIARCLHNFNGVLQVCAALSNTSVYRLKKTWEKVSKTSKQTIERMQTIISSECRFRILRDALHRCDPPCIPYLGMYLSDLSFIEEGTSNYTPDGLLNFSKMRMIAHVIREIRNFQQTPYKIDHIPKVCDFLLDKSLVIAEERQYLLSLELEPRVARGSGAGLSSGASAASPGS</sequence>
<dbReference type="Gene3D" id="1.10.840.10">
    <property type="entry name" value="Ras guanine-nucleotide exchange factors catalytic domain"/>
    <property type="match status" value="1"/>
</dbReference>
<feature type="region of interest" description="Disordered" evidence="4">
    <location>
        <begin position="625"/>
        <end position="814"/>
    </location>
</feature>
<dbReference type="PANTHER" id="PTHR23113:SF99">
    <property type="entry name" value="RASGEF DOMAIN-CONTAINING PROTEIN"/>
    <property type="match status" value="1"/>
</dbReference>
<proteinExistence type="predicted"/>
<dbReference type="Pfam" id="PF00618">
    <property type="entry name" value="RasGEF_N"/>
    <property type="match status" value="1"/>
</dbReference>
<dbReference type="InterPro" id="IPR023578">
    <property type="entry name" value="Ras_GEF_dom_sf"/>
</dbReference>
<dbReference type="InterPro" id="IPR011993">
    <property type="entry name" value="PH-like_dom_sf"/>
</dbReference>
<dbReference type="GO" id="GO:0005085">
    <property type="term" value="F:guanyl-nucleotide exchange factor activity"/>
    <property type="evidence" value="ECO:0007669"/>
    <property type="project" value="UniProtKB-KW"/>
</dbReference>
<dbReference type="SMART" id="SM00229">
    <property type="entry name" value="RasGEFN"/>
    <property type="match status" value="1"/>
</dbReference>
<dbReference type="InterPro" id="IPR001895">
    <property type="entry name" value="RASGEF_cat_dom"/>
</dbReference>
<dbReference type="InterPro" id="IPR035899">
    <property type="entry name" value="DBL_dom_sf"/>
</dbReference>
<evidence type="ECO:0000313" key="8">
    <source>
        <dbReference type="EMBL" id="CAB3253970.1"/>
    </source>
</evidence>
<feature type="region of interest" description="Disordered" evidence="4">
    <location>
        <begin position="570"/>
        <end position="605"/>
    </location>
</feature>
<dbReference type="Gene3D" id="1.20.870.10">
    <property type="entry name" value="Son of sevenless (SoS) protein Chain: S domain 1"/>
    <property type="match status" value="2"/>
</dbReference>
<dbReference type="OrthoDB" id="10031018at2759"/>
<dbReference type="Gene3D" id="1.20.900.10">
    <property type="entry name" value="Dbl homology (DH) domain"/>
    <property type="match status" value="1"/>
</dbReference>
<comment type="caution">
    <text evidence="8">The sequence shown here is derived from an EMBL/GenBank/DDBJ whole genome shotgun (WGS) entry which is preliminary data.</text>
</comment>
<evidence type="ECO:0008006" key="10">
    <source>
        <dbReference type="Google" id="ProtNLM"/>
    </source>
</evidence>
<dbReference type="AlphaFoldDB" id="A0A8S1B3H0"/>
<keyword evidence="1 2" id="KW-0344">Guanine-nucleotide releasing factor</keyword>
<evidence type="ECO:0000259" key="7">
    <source>
        <dbReference type="PROSITE" id="PS50212"/>
    </source>
</evidence>
<dbReference type="InterPro" id="IPR001849">
    <property type="entry name" value="PH_domain"/>
</dbReference>
<protein>
    <recommendedName>
        <fullName evidence="10">Ras guanine nucleotide exchange factor</fullName>
    </recommendedName>
</protein>
<dbReference type="PROSITE" id="PS50010">
    <property type="entry name" value="DH_2"/>
    <property type="match status" value="1"/>
</dbReference>
<dbReference type="Proteomes" id="UP000494256">
    <property type="component" value="Unassembled WGS sequence"/>
</dbReference>
<evidence type="ECO:0000256" key="4">
    <source>
        <dbReference type="SAM" id="MobiDB-lite"/>
    </source>
</evidence>
<dbReference type="SUPFAM" id="SSF48366">
    <property type="entry name" value="Ras GEF"/>
    <property type="match status" value="1"/>
</dbReference>
<gene>
    <name evidence="8" type="ORF">APLA_LOCUS14515</name>
</gene>
<reference evidence="8 9" key="1">
    <citation type="submission" date="2020-04" db="EMBL/GenBank/DDBJ databases">
        <authorList>
            <person name="Wallbank WR R."/>
            <person name="Pardo Diaz C."/>
            <person name="Kozak K."/>
            <person name="Martin S."/>
            <person name="Jiggins C."/>
            <person name="Moest M."/>
            <person name="Warren A I."/>
            <person name="Byers J.R.P. K."/>
            <person name="Montejo-Kovacevich G."/>
            <person name="Yen C E."/>
        </authorList>
    </citation>
    <scope>NUCLEOTIDE SEQUENCE [LARGE SCALE GENOMIC DNA]</scope>
</reference>
<dbReference type="Pfam" id="PF00617">
    <property type="entry name" value="RasGEF"/>
    <property type="match status" value="1"/>
</dbReference>
<keyword evidence="3" id="KW-0175">Coiled coil</keyword>
<evidence type="ECO:0000256" key="3">
    <source>
        <dbReference type="SAM" id="Coils"/>
    </source>
</evidence>
<dbReference type="CDD" id="cd00155">
    <property type="entry name" value="RasGEF"/>
    <property type="match status" value="1"/>
</dbReference>
<dbReference type="Gene3D" id="2.30.29.30">
    <property type="entry name" value="Pleckstrin-homology domain (PH domain)/Phosphotyrosine-binding domain (PTB)"/>
    <property type="match status" value="1"/>
</dbReference>
<dbReference type="PROSITE" id="PS50009">
    <property type="entry name" value="RASGEF_CAT"/>
    <property type="match status" value="1"/>
</dbReference>
<feature type="compositionally biased region" description="Basic and acidic residues" evidence="4">
    <location>
        <begin position="664"/>
        <end position="679"/>
    </location>
</feature>
<dbReference type="PROSITE" id="PS00720">
    <property type="entry name" value="RASGEF"/>
    <property type="match status" value="1"/>
</dbReference>
<feature type="compositionally biased region" description="Low complexity" evidence="4">
    <location>
        <begin position="778"/>
        <end position="798"/>
    </location>
</feature>
<feature type="coiled-coil region" evidence="3">
    <location>
        <begin position="297"/>
        <end position="324"/>
    </location>
</feature>
<accession>A0A8S1B3H0</accession>
<organism evidence="8 9">
    <name type="scientific">Arctia plantaginis</name>
    <name type="common">Wood tiger moth</name>
    <name type="synonym">Phalaena plantaginis</name>
    <dbReference type="NCBI Taxonomy" id="874455"/>
    <lineage>
        <taxon>Eukaryota</taxon>
        <taxon>Metazoa</taxon>
        <taxon>Ecdysozoa</taxon>
        <taxon>Arthropoda</taxon>
        <taxon>Hexapoda</taxon>
        <taxon>Insecta</taxon>
        <taxon>Pterygota</taxon>
        <taxon>Neoptera</taxon>
        <taxon>Endopterygota</taxon>
        <taxon>Lepidoptera</taxon>
        <taxon>Glossata</taxon>
        <taxon>Ditrysia</taxon>
        <taxon>Noctuoidea</taxon>
        <taxon>Erebidae</taxon>
        <taxon>Arctiinae</taxon>
        <taxon>Arctia</taxon>
    </lineage>
</organism>
<dbReference type="EMBL" id="CADEBD010000393">
    <property type="protein sequence ID" value="CAB3253970.1"/>
    <property type="molecule type" value="Genomic_DNA"/>
</dbReference>
<dbReference type="CDD" id="cd00160">
    <property type="entry name" value="RhoGEF"/>
    <property type="match status" value="1"/>
</dbReference>
<dbReference type="InterPro" id="IPR008937">
    <property type="entry name" value="Ras-like_GEF"/>
</dbReference>
<dbReference type="InterPro" id="IPR000651">
    <property type="entry name" value="Ras-like_Gua-exchang_fac_N"/>
</dbReference>
<dbReference type="InterPro" id="IPR000219">
    <property type="entry name" value="DH_dom"/>
</dbReference>
<evidence type="ECO:0000313" key="9">
    <source>
        <dbReference type="Proteomes" id="UP000494256"/>
    </source>
</evidence>
<dbReference type="SUPFAM" id="SSF48065">
    <property type="entry name" value="DBL homology domain (DH-domain)"/>
    <property type="match status" value="1"/>
</dbReference>
<feature type="compositionally biased region" description="Polar residues" evidence="4">
    <location>
        <begin position="625"/>
        <end position="661"/>
    </location>
</feature>
<dbReference type="InterPro" id="IPR019804">
    <property type="entry name" value="Ras_G-nucl-exch_fac_CS"/>
</dbReference>
<evidence type="ECO:0000259" key="5">
    <source>
        <dbReference type="PROSITE" id="PS50009"/>
    </source>
</evidence>
<dbReference type="SUPFAM" id="SSF50729">
    <property type="entry name" value="PH domain-like"/>
    <property type="match status" value="1"/>
</dbReference>
<feature type="domain" description="Ras-GEF" evidence="5">
    <location>
        <begin position="905"/>
        <end position="1137"/>
    </location>
</feature>
<dbReference type="PANTHER" id="PTHR23113">
    <property type="entry name" value="GUANINE NUCLEOTIDE EXCHANGE FACTOR"/>
    <property type="match status" value="1"/>
</dbReference>
<evidence type="ECO:0000259" key="6">
    <source>
        <dbReference type="PROSITE" id="PS50010"/>
    </source>
</evidence>
<feature type="compositionally biased region" description="Basic and acidic residues" evidence="4">
    <location>
        <begin position="741"/>
        <end position="750"/>
    </location>
</feature>
<dbReference type="PROSITE" id="PS50096">
    <property type="entry name" value="IQ"/>
    <property type="match status" value="1"/>
</dbReference>
<dbReference type="PROSITE" id="PS50212">
    <property type="entry name" value="RASGEF_NTER"/>
    <property type="match status" value="1"/>
</dbReference>
<dbReference type="SMART" id="SM00325">
    <property type="entry name" value="RhoGEF"/>
    <property type="match status" value="1"/>
</dbReference>